<dbReference type="InterPro" id="IPR011662">
    <property type="entry name" value="Secretin/TonB_short_N"/>
</dbReference>
<evidence type="ECO:0000256" key="1">
    <source>
        <dbReference type="ARBA" id="ARBA00022448"/>
    </source>
</evidence>
<gene>
    <name evidence="5" type="ORF">GCM10011611_62620</name>
</gene>
<dbReference type="Gene3D" id="3.30.1150.10">
    <property type="match status" value="1"/>
</dbReference>
<dbReference type="SUPFAM" id="SSF74653">
    <property type="entry name" value="TolA/TonB C-terminal domain"/>
    <property type="match status" value="1"/>
</dbReference>
<evidence type="ECO:0000256" key="3">
    <source>
        <dbReference type="ARBA" id="ARBA00023237"/>
    </source>
</evidence>
<dbReference type="Gene3D" id="3.55.50.30">
    <property type="match status" value="1"/>
</dbReference>
<evidence type="ECO:0000256" key="2">
    <source>
        <dbReference type="ARBA" id="ARBA00023136"/>
    </source>
</evidence>
<keyword evidence="6" id="KW-1185">Reference proteome</keyword>
<accession>A0A8J2Z1W4</accession>
<reference evidence="5" key="2">
    <citation type="submission" date="2020-09" db="EMBL/GenBank/DDBJ databases">
        <authorList>
            <person name="Sun Q."/>
            <person name="Zhou Y."/>
        </authorList>
    </citation>
    <scope>NUCLEOTIDE SEQUENCE</scope>
    <source>
        <strain evidence="5">CGMCC 1.15725</strain>
    </source>
</reference>
<dbReference type="RefSeq" id="WP_189052140.1">
    <property type="nucleotide sequence ID" value="NZ_BMJQ01000026.1"/>
</dbReference>
<dbReference type="EMBL" id="BMJQ01000026">
    <property type="protein sequence ID" value="GGF47694.1"/>
    <property type="molecule type" value="Genomic_DNA"/>
</dbReference>
<reference evidence="5" key="1">
    <citation type="journal article" date="2014" name="Int. J. Syst. Evol. Microbiol.">
        <title>Complete genome sequence of Corynebacterium casei LMG S-19264T (=DSM 44701T), isolated from a smear-ripened cheese.</title>
        <authorList>
            <consortium name="US DOE Joint Genome Institute (JGI-PGF)"/>
            <person name="Walter F."/>
            <person name="Albersmeier A."/>
            <person name="Kalinowski J."/>
            <person name="Ruckert C."/>
        </authorList>
    </citation>
    <scope>NUCLEOTIDE SEQUENCE</scope>
    <source>
        <strain evidence="5">CGMCC 1.15725</strain>
    </source>
</reference>
<dbReference type="Proteomes" id="UP000646365">
    <property type="component" value="Unassembled WGS sequence"/>
</dbReference>
<keyword evidence="2" id="KW-0472">Membrane</keyword>
<organism evidence="5 6">
    <name type="scientific">Aliidongia dinghuensis</name>
    <dbReference type="NCBI Taxonomy" id="1867774"/>
    <lineage>
        <taxon>Bacteria</taxon>
        <taxon>Pseudomonadati</taxon>
        <taxon>Pseudomonadota</taxon>
        <taxon>Alphaproteobacteria</taxon>
        <taxon>Rhodospirillales</taxon>
        <taxon>Dongiaceae</taxon>
        <taxon>Aliidongia</taxon>
    </lineage>
</organism>
<sequence>MKRLGTVEGAHGNGPEIRRLGRAVLCGLFLLVGAGSLPSERADAGQAEPRKFSIPSQPLAAALDAYCLETGVQVLYDSKLAAGRRSGKAEGVLTPEAALRALLQGTNLGVRYTASHDIVLALIAPEEVHEAPPPTSGATLFLDTIHVEDGAALGSRPDFRSYAGLVEEAVQRALYAGTKTRSGRYDIALKLWVDPSGSVMRAEISRSTGDRERDAAITGALHGLAISKAPPAGMPQPVSVAILAHPR</sequence>
<name>A0A8J2Z1W4_9PROT</name>
<proteinExistence type="predicted"/>
<dbReference type="SMART" id="SM00965">
    <property type="entry name" value="STN"/>
    <property type="match status" value="1"/>
</dbReference>
<evidence type="ECO:0000313" key="5">
    <source>
        <dbReference type="EMBL" id="GGF47694.1"/>
    </source>
</evidence>
<keyword evidence="3" id="KW-0998">Cell outer membrane</keyword>
<protein>
    <recommendedName>
        <fullName evidence="4">Secretin/TonB short N-terminal domain-containing protein</fullName>
    </recommendedName>
</protein>
<comment type="caution">
    <text evidence="5">The sequence shown here is derived from an EMBL/GenBank/DDBJ whole genome shotgun (WGS) entry which is preliminary data.</text>
</comment>
<evidence type="ECO:0000313" key="6">
    <source>
        <dbReference type="Proteomes" id="UP000646365"/>
    </source>
</evidence>
<dbReference type="GO" id="GO:0019867">
    <property type="term" value="C:outer membrane"/>
    <property type="evidence" value="ECO:0007669"/>
    <property type="project" value="InterPro"/>
</dbReference>
<evidence type="ECO:0000259" key="4">
    <source>
        <dbReference type="SMART" id="SM00965"/>
    </source>
</evidence>
<dbReference type="AlphaFoldDB" id="A0A8J2Z1W4"/>
<dbReference type="Pfam" id="PF13103">
    <property type="entry name" value="TonB_2"/>
    <property type="match status" value="1"/>
</dbReference>
<feature type="domain" description="Secretin/TonB short N-terminal" evidence="4">
    <location>
        <begin position="72"/>
        <end position="123"/>
    </location>
</feature>
<keyword evidence="1" id="KW-0813">Transport</keyword>